<accession>A0ABP8UBU7</accession>
<dbReference type="EMBL" id="BAABHK010000004">
    <property type="protein sequence ID" value="GAA4626794.1"/>
    <property type="molecule type" value="Genomic_DNA"/>
</dbReference>
<dbReference type="Proteomes" id="UP001501442">
    <property type="component" value="Unassembled WGS sequence"/>
</dbReference>
<name>A0ABP8UBU7_9ACTN</name>
<keyword evidence="3" id="KW-1185">Reference proteome</keyword>
<gene>
    <name evidence="2" type="ORF">GCM10023196_036500</name>
</gene>
<sequence>MGSKADAAITTLSSRDLSKLDTQEERSGMTRKIALAIATGTAALGLTACGHTRHTVVHHHITHHHVVHHVVVHHHHR</sequence>
<evidence type="ECO:0000313" key="3">
    <source>
        <dbReference type="Proteomes" id="UP001501442"/>
    </source>
</evidence>
<protein>
    <submittedName>
        <fullName evidence="2">Uncharacterized protein</fullName>
    </submittedName>
</protein>
<proteinExistence type="predicted"/>
<evidence type="ECO:0000313" key="2">
    <source>
        <dbReference type="EMBL" id="GAA4626794.1"/>
    </source>
</evidence>
<reference evidence="3" key="1">
    <citation type="journal article" date="2019" name="Int. J. Syst. Evol. Microbiol.">
        <title>The Global Catalogue of Microorganisms (GCM) 10K type strain sequencing project: providing services to taxonomists for standard genome sequencing and annotation.</title>
        <authorList>
            <consortium name="The Broad Institute Genomics Platform"/>
            <consortium name="The Broad Institute Genome Sequencing Center for Infectious Disease"/>
            <person name="Wu L."/>
            <person name="Ma J."/>
        </authorList>
    </citation>
    <scope>NUCLEOTIDE SEQUENCE [LARGE SCALE GENOMIC DNA]</scope>
    <source>
        <strain evidence="3">JCM 17939</strain>
    </source>
</reference>
<feature type="region of interest" description="Disordered" evidence="1">
    <location>
        <begin position="1"/>
        <end position="28"/>
    </location>
</feature>
<comment type="caution">
    <text evidence="2">The sequence shown here is derived from an EMBL/GenBank/DDBJ whole genome shotgun (WGS) entry which is preliminary data.</text>
</comment>
<evidence type="ECO:0000256" key="1">
    <source>
        <dbReference type="SAM" id="MobiDB-lite"/>
    </source>
</evidence>
<feature type="compositionally biased region" description="Basic and acidic residues" evidence="1">
    <location>
        <begin position="16"/>
        <end position="28"/>
    </location>
</feature>
<organism evidence="2 3">
    <name type="scientific">Actinoallomurus vinaceus</name>
    <dbReference type="NCBI Taxonomy" id="1080074"/>
    <lineage>
        <taxon>Bacteria</taxon>
        <taxon>Bacillati</taxon>
        <taxon>Actinomycetota</taxon>
        <taxon>Actinomycetes</taxon>
        <taxon>Streptosporangiales</taxon>
        <taxon>Thermomonosporaceae</taxon>
        <taxon>Actinoallomurus</taxon>
    </lineage>
</organism>